<name>A0A432ZSF3_9GAMM</name>
<dbReference type="AlphaFoldDB" id="A0A432ZSF3"/>
<dbReference type="EMBL" id="PIQH01000003">
    <property type="protein sequence ID" value="RUO80819.1"/>
    <property type="molecule type" value="Genomic_DNA"/>
</dbReference>
<dbReference type="Proteomes" id="UP000287996">
    <property type="component" value="Unassembled WGS sequence"/>
</dbReference>
<comment type="caution">
    <text evidence="1">The sequence shown here is derived from an EMBL/GenBank/DDBJ whole genome shotgun (WGS) entry which is preliminary data.</text>
</comment>
<sequence length="70" mass="7989">MTEDKLHPPADDIRALREHAQEPNIQFIEIASSERVLAIRQQWPLVQYPLASLPLFQQAVVDDAKQQARG</sequence>
<organism evidence="1 2">
    <name type="scientific">Idiomarina tyrosinivorans</name>
    <dbReference type="NCBI Taxonomy" id="1445662"/>
    <lineage>
        <taxon>Bacteria</taxon>
        <taxon>Pseudomonadati</taxon>
        <taxon>Pseudomonadota</taxon>
        <taxon>Gammaproteobacteria</taxon>
        <taxon>Alteromonadales</taxon>
        <taxon>Idiomarinaceae</taxon>
        <taxon>Idiomarina</taxon>
    </lineage>
</organism>
<evidence type="ECO:0000313" key="1">
    <source>
        <dbReference type="EMBL" id="RUO80819.1"/>
    </source>
</evidence>
<gene>
    <name evidence="1" type="ORF">CWI84_04340</name>
</gene>
<evidence type="ECO:0000313" key="2">
    <source>
        <dbReference type="Proteomes" id="UP000287996"/>
    </source>
</evidence>
<accession>A0A432ZSF3</accession>
<dbReference type="RefSeq" id="WP_126841349.1">
    <property type="nucleotide sequence ID" value="NZ_PIQH01000003.1"/>
</dbReference>
<reference evidence="1 2" key="1">
    <citation type="journal article" date="2011" name="Front. Microbiol.">
        <title>Genomic signatures of strain selection and enhancement in Bacillus atrophaeus var. globigii, a historical biowarfare simulant.</title>
        <authorList>
            <person name="Gibbons H.S."/>
            <person name="Broomall S.M."/>
            <person name="McNew L.A."/>
            <person name="Daligault H."/>
            <person name="Chapman C."/>
            <person name="Bruce D."/>
            <person name="Karavis M."/>
            <person name="Krepps M."/>
            <person name="McGregor P.A."/>
            <person name="Hong C."/>
            <person name="Park K.H."/>
            <person name="Akmal A."/>
            <person name="Feldman A."/>
            <person name="Lin J.S."/>
            <person name="Chang W.E."/>
            <person name="Higgs B.W."/>
            <person name="Demirev P."/>
            <person name="Lindquist J."/>
            <person name="Liem A."/>
            <person name="Fochler E."/>
            <person name="Read T.D."/>
            <person name="Tapia R."/>
            <person name="Johnson S."/>
            <person name="Bishop-Lilly K.A."/>
            <person name="Detter C."/>
            <person name="Han C."/>
            <person name="Sozhamannan S."/>
            <person name="Rosenzweig C.N."/>
            <person name="Skowronski E.W."/>
        </authorList>
    </citation>
    <scope>NUCLEOTIDE SEQUENCE [LARGE SCALE GENOMIC DNA]</scope>
    <source>
        <strain evidence="1 2">CC-PW-9</strain>
    </source>
</reference>
<keyword evidence="2" id="KW-1185">Reference proteome</keyword>
<protein>
    <submittedName>
        <fullName evidence="1">Uncharacterized protein</fullName>
    </submittedName>
</protein>
<proteinExistence type="predicted"/>